<comment type="caution">
    <text evidence="1">The sequence shown here is derived from an EMBL/GenBank/DDBJ whole genome shotgun (WGS) entry which is preliminary data.</text>
</comment>
<reference evidence="1 2" key="1">
    <citation type="submission" date="2020-08" db="EMBL/GenBank/DDBJ databases">
        <title>Genomic Encyclopedia of Type Strains, Phase IV (KMG-IV): sequencing the most valuable type-strain genomes for metagenomic binning, comparative biology and taxonomic classification.</title>
        <authorList>
            <person name="Goeker M."/>
        </authorList>
    </citation>
    <scope>NUCLEOTIDE SEQUENCE [LARGE SCALE GENOMIC DNA]</scope>
    <source>
        <strain evidence="1 2">DSM 45615</strain>
    </source>
</reference>
<dbReference type="Proteomes" id="UP000578449">
    <property type="component" value="Unassembled WGS sequence"/>
</dbReference>
<organism evidence="1 2">
    <name type="scientific">Thermocatellispora tengchongensis</name>
    <dbReference type="NCBI Taxonomy" id="1073253"/>
    <lineage>
        <taxon>Bacteria</taxon>
        <taxon>Bacillati</taxon>
        <taxon>Actinomycetota</taxon>
        <taxon>Actinomycetes</taxon>
        <taxon>Streptosporangiales</taxon>
        <taxon>Streptosporangiaceae</taxon>
        <taxon>Thermocatellispora</taxon>
    </lineage>
</organism>
<protein>
    <recommendedName>
        <fullName evidence="3">Aminoglycoside phosphotransferase domain-containing protein</fullName>
    </recommendedName>
</protein>
<proteinExistence type="predicted"/>
<gene>
    <name evidence="1" type="ORF">HNP84_008868</name>
</gene>
<dbReference type="EMBL" id="JACHGN010000027">
    <property type="protein sequence ID" value="MBB5139105.1"/>
    <property type="molecule type" value="Genomic_DNA"/>
</dbReference>
<keyword evidence="2" id="KW-1185">Reference proteome</keyword>
<evidence type="ECO:0000313" key="2">
    <source>
        <dbReference type="Proteomes" id="UP000578449"/>
    </source>
</evidence>
<accession>A0A840PT42</accession>
<name>A0A840PT42_9ACTN</name>
<evidence type="ECO:0008006" key="3">
    <source>
        <dbReference type="Google" id="ProtNLM"/>
    </source>
</evidence>
<dbReference type="SUPFAM" id="SSF56112">
    <property type="entry name" value="Protein kinase-like (PK-like)"/>
    <property type="match status" value="1"/>
</dbReference>
<dbReference type="RefSeq" id="WP_185055945.1">
    <property type="nucleotide sequence ID" value="NZ_BAABIX010000016.1"/>
</dbReference>
<sequence length="358" mass="38813">MLTTAGTDVTALVRQMLGDPRAEIAERREEPIGHPLALSTAGLHRVSGTTTEGRPWSFVVKAIRSAKHFPMIGTLPASFREMLLADFPWRGDADVYLSDPPLPGGLRLPRLYRLDDLGDERLVMWLEDVEVDPAASWDLARYRAAARLLGALAAMRPAPHQDPPDRGLRLFCSGPAAHIMIPALRDPDTWRHPLVAAHADPLLRTDLLALADRIPELLDAVAGLPHTLPHGDASPQNLLVPRDGSAEFVAIDWNWTGSSVIGSDLAQLLAGLPQAGQTEPADLPAVHEAIESAYTEAAGADPAHVSLGYAATLVLRCAWTALPLDRLGEKPTPELEDLFRRRAGLARFIADIGRSLRL</sequence>
<evidence type="ECO:0000313" key="1">
    <source>
        <dbReference type="EMBL" id="MBB5139105.1"/>
    </source>
</evidence>
<dbReference type="InterPro" id="IPR011009">
    <property type="entry name" value="Kinase-like_dom_sf"/>
</dbReference>
<dbReference type="Gene3D" id="3.90.1200.10">
    <property type="match status" value="1"/>
</dbReference>
<dbReference type="AlphaFoldDB" id="A0A840PT42"/>